<dbReference type="RefSeq" id="WP_082970661.1">
    <property type="nucleotide sequence ID" value="NZ_BAAAFS010000001.1"/>
</dbReference>
<evidence type="ECO:0000313" key="3">
    <source>
        <dbReference type="Proteomes" id="UP000322181"/>
    </source>
</evidence>
<name>A0A5M9RBB9_9GAMM</name>
<dbReference type="Pfam" id="PF10754">
    <property type="entry name" value="DUF2569"/>
    <property type="match status" value="1"/>
</dbReference>
<feature type="transmembrane region" description="Helical" evidence="1">
    <location>
        <begin position="7"/>
        <end position="27"/>
    </location>
</feature>
<dbReference type="OrthoDB" id="9155572at2"/>
<dbReference type="Proteomes" id="UP000322181">
    <property type="component" value="Unassembled WGS sequence"/>
</dbReference>
<keyword evidence="1" id="KW-0472">Membrane</keyword>
<evidence type="ECO:0000256" key="1">
    <source>
        <dbReference type="SAM" id="Phobius"/>
    </source>
</evidence>
<gene>
    <name evidence="2" type="ORF">F4V73_01835</name>
</gene>
<dbReference type="InterPro" id="IPR019690">
    <property type="entry name" value="DUF2569"/>
</dbReference>
<keyword evidence="1" id="KW-0812">Transmembrane</keyword>
<protein>
    <submittedName>
        <fullName evidence="2">DUF2569 family protein</fullName>
    </submittedName>
</protein>
<proteinExistence type="predicted"/>
<comment type="caution">
    <text evidence="2">The sequence shown here is derived from an EMBL/GenBank/DDBJ whole genome shotgun (WGS) entry which is preliminary data.</text>
</comment>
<evidence type="ECO:0000313" key="2">
    <source>
        <dbReference type="EMBL" id="KAA8718060.1"/>
    </source>
</evidence>
<dbReference type="AlphaFoldDB" id="A0A5M9RBB9"/>
<accession>A0A5M9RBB9</accession>
<sequence length="65" mass="7313">MIRIFTGLIIGYIIAEALIFAGIIGFIPSSAGFLTTLPLIKAIFYAMIWISYFRVSERGKKTFIH</sequence>
<reference evidence="2 3" key="1">
    <citation type="submission" date="2019-09" db="EMBL/GenBank/DDBJ databases">
        <title>Draft genome sequence of various Type strains from the CCUG.</title>
        <authorList>
            <person name="Pineiro-Iglesias B."/>
            <person name="Tunovic T."/>
            <person name="Unosson C."/>
            <person name="Inganas E."/>
            <person name="Ohlen M."/>
            <person name="Cardew S."/>
            <person name="Jensie-Markopoulos S."/>
            <person name="Salva-Serra F."/>
            <person name="Jaen-Luchoro D."/>
            <person name="Karlsson R."/>
            <person name="Svensson-Stadler L."/>
            <person name="Chun J."/>
            <person name="Moore E."/>
        </authorList>
    </citation>
    <scope>NUCLEOTIDE SEQUENCE [LARGE SCALE GENOMIC DNA]</scope>
    <source>
        <strain evidence="2 3">CCUG 53682T</strain>
    </source>
</reference>
<keyword evidence="1" id="KW-1133">Transmembrane helix</keyword>
<organism evidence="2 3">
    <name type="scientific">Morganella psychrotolerans</name>
    <dbReference type="NCBI Taxonomy" id="368603"/>
    <lineage>
        <taxon>Bacteria</taxon>
        <taxon>Pseudomonadati</taxon>
        <taxon>Pseudomonadota</taxon>
        <taxon>Gammaproteobacteria</taxon>
        <taxon>Enterobacterales</taxon>
        <taxon>Morganellaceae</taxon>
        <taxon>Morganella</taxon>
    </lineage>
</organism>
<feature type="transmembrane region" description="Helical" evidence="1">
    <location>
        <begin position="33"/>
        <end position="53"/>
    </location>
</feature>
<dbReference type="EMBL" id="VXKB01000001">
    <property type="protein sequence ID" value="KAA8718060.1"/>
    <property type="molecule type" value="Genomic_DNA"/>
</dbReference>